<feature type="compositionally biased region" description="Pro residues" evidence="1">
    <location>
        <begin position="115"/>
        <end position="129"/>
    </location>
</feature>
<feature type="compositionally biased region" description="Polar residues" evidence="1">
    <location>
        <begin position="149"/>
        <end position="158"/>
    </location>
</feature>
<evidence type="ECO:0000313" key="2">
    <source>
        <dbReference type="EMBL" id="KAE8023483.1"/>
    </source>
</evidence>
<reference evidence="2 3" key="1">
    <citation type="submission" date="2019-06" db="EMBL/GenBank/DDBJ databases">
        <title>A chromosomal-level reference genome of Carpinus fangiana (Coryloideae, Betulaceae).</title>
        <authorList>
            <person name="Yang X."/>
            <person name="Wang Z."/>
            <person name="Zhang L."/>
            <person name="Hao G."/>
            <person name="Liu J."/>
            <person name="Yang Y."/>
        </authorList>
    </citation>
    <scope>NUCLEOTIDE SEQUENCE [LARGE SCALE GENOMIC DNA]</scope>
    <source>
        <strain evidence="2">Cfa_2016G</strain>
        <tissue evidence="2">Leaf</tissue>
    </source>
</reference>
<feature type="region of interest" description="Disordered" evidence="1">
    <location>
        <begin position="85"/>
        <end position="158"/>
    </location>
</feature>
<proteinExistence type="predicted"/>
<dbReference type="Proteomes" id="UP000327013">
    <property type="component" value="Chromosome 3"/>
</dbReference>
<sequence>MVNRRSSIGLGVGIESGRWERRVLGGVGWVAWACRIRLGEAASLPGRWEILSGVSAWSRLSSVKFGKCFWVKPFSLSNTTPPAAATSLPFSLRGPSSSIPTQNQDAAPPSSAKPTPRPAPPRSRRPAPPSYSDGSPPLLRPRELEKNHSSTVLETKGL</sequence>
<evidence type="ECO:0000313" key="3">
    <source>
        <dbReference type="Proteomes" id="UP000327013"/>
    </source>
</evidence>
<organism evidence="2 3">
    <name type="scientific">Carpinus fangiana</name>
    <dbReference type="NCBI Taxonomy" id="176857"/>
    <lineage>
        <taxon>Eukaryota</taxon>
        <taxon>Viridiplantae</taxon>
        <taxon>Streptophyta</taxon>
        <taxon>Embryophyta</taxon>
        <taxon>Tracheophyta</taxon>
        <taxon>Spermatophyta</taxon>
        <taxon>Magnoliopsida</taxon>
        <taxon>eudicotyledons</taxon>
        <taxon>Gunneridae</taxon>
        <taxon>Pentapetalae</taxon>
        <taxon>rosids</taxon>
        <taxon>fabids</taxon>
        <taxon>Fagales</taxon>
        <taxon>Betulaceae</taxon>
        <taxon>Carpinus</taxon>
    </lineage>
</organism>
<protein>
    <submittedName>
        <fullName evidence="2">Uncharacterized protein</fullName>
    </submittedName>
</protein>
<feature type="compositionally biased region" description="Polar residues" evidence="1">
    <location>
        <begin position="94"/>
        <end position="105"/>
    </location>
</feature>
<dbReference type="EMBL" id="CM017323">
    <property type="protein sequence ID" value="KAE8023483.1"/>
    <property type="molecule type" value="Genomic_DNA"/>
</dbReference>
<dbReference type="AlphaFoldDB" id="A0A5N6R115"/>
<name>A0A5N6R115_9ROSI</name>
<accession>A0A5N6R115</accession>
<evidence type="ECO:0000256" key="1">
    <source>
        <dbReference type="SAM" id="MobiDB-lite"/>
    </source>
</evidence>
<keyword evidence="3" id="KW-1185">Reference proteome</keyword>
<gene>
    <name evidence="2" type="ORF">FH972_009173</name>
</gene>